<feature type="transmembrane region" description="Helical" evidence="14">
    <location>
        <begin position="114"/>
        <end position="137"/>
    </location>
</feature>
<feature type="binding site" evidence="16">
    <location>
        <position position="78"/>
    </location>
    <ligand>
        <name>Zn(2+)</name>
        <dbReference type="ChEBI" id="CHEBI:29105"/>
        <note>catalytic</note>
    </ligand>
</feature>
<feature type="domain" description="CBS" evidence="17">
    <location>
        <begin position="262"/>
        <end position="302"/>
    </location>
</feature>
<evidence type="ECO:0000259" key="18">
    <source>
        <dbReference type="Pfam" id="PF02163"/>
    </source>
</evidence>
<evidence type="ECO:0000256" key="15">
    <source>
        <dbReference type="PIRSR" id="PIRSR006404-1"/>
    </source>
</evidence>
<dbReference type="Proteomes" id="UP000616724">
    <property type="component" value="Unassembled WGS sequence"/>
</dbReference>
<evidence type="ECO:0000313" key="19">
    <source>
        <dbReference type="EMBL" id="GIH76932.1"/>
    </source>
</evidence>
<comment type="similarity">
    <text evidence="2 14">Belongs to the peptidase M50B family.</text>
</comment>
<evidence type="ECO:0000256" key="1">
    <source>
        <dbReference type="ARBA" id="ARBA00004651"/>
    </source>
</evidence>
<evidence type="ECO:0000259" key="17">
    <source>
        <dbReference type="Pfam" id="PF00571"/>
    </source>
</evidence>
<dbReference type="PIRSF" id="PIRSF006404">
    <property type="entry name" value="UCP006404_Pept_M50_CBS"/>
    <property type="match status" value="1"/>
</dbReference>
<dbReference type="PANTHER" id="PTHR39188">
    <property type="entry name" value="MEMBRANE-ASSOCIATED ZINC METALLOPROTEASE M50B"/>
    <property type="match status" value="1"/>
</dbReference>
<dbReference type="Pfam" id="PF00571">
    <property type="entry name" value="CBS"/>
    <property type="match status" value="1"/>
</dbReference>
<name>A0A8J3RND1_9ACTN</name>
<gene>
    <name evidence="19" type="ORF">Plo01_33610</name>
</gene>
<evidence type="ECO:0000256" key="3">
    <source>
        <dbReference type="ARBA" id="ARBA00022475"/>
    </source>
</evidence>
<feature type="transmembrane region" description="Helical" evidence="14">
    <location>
        <begin position="225"/>
        <end position="243"/>
    </location>
</feature>
<evidence type="ECO:0000256" key="13">
    <source>
        <dbReference type="ARBA" id="ARBA00023136"/>
    </source>
</evidence>
<dbReference type="InterPro" id="IPR008915">
    <property type="entry name" value="Peptidase_M50"/>
</dbReference>
<evidence type="ECO:0000256" key="14">
    <source>
        <dbReference type="PIRNR" id="PIRNR006404"/>
    </source>
</evidence>
<dbReference type="Gene3D" id="3.10.580.10">
    <property type="entry name" value="CBS-domain"/>
    <property type="match status" value="1"/>
</dbReference>
<evidence type="ECO:0000313" key="20">
    <source>
        <dbReference type="Proteomes" id="UP000616724"/>
    </source>
</evidence>
<evidence type="ECO:0000256" key="5">
    <source>
        <dbReference type="ARBA" id="ARBA00022692"/>
    </source>
</evidence>
<proteinExistence type="inferred from homology"/>
<accession>A0A8J3RND1</accession>
<keyword evidence="7" id="KW-0677">Repeat</keyword>
<evidence type="ECO:0000256" key="2">
    <source>
        <dbReference type="ARBA" id="ARBA00007931"/>
    </source>
</evidence>
<keyword evidence="6 14" id="KW-0479">Metal-binding</keyword>
<feature type="active site" evidence="15">
    <location>
        <position position="75"/>
    </location>
</feature>
<evidence type="ECO:0000256" key="9">
    <source>
        <dbReference type="ARBA" id="ARBA00022833"/>
    </source>
</evidence>
<dbReference type="InterPro" id="IPR016483">
    <property type="entry name" value="UCP006404_Pept_M50_CBS"/>
</dbReference>
<comment type="caution">
    <text evidence="19">The sequence shown here is derived from an EMBL/GenBank/DDBJ whole genome shotgun (WGS) entry which is preliminary data.</text>
</comment>
<feature type="transmembrane region" description="Helical" evidence="14">
    <location>
        <begin position="149"/>
        <end position="169"/>
    </location>
</feature>
<protein>
    <recommendedName>
        <fullName evidence="14">Zinc metalloprotease</fullName>
    </recommendedName>
</protein>
<dbReference type="AlphaFoldDB" id="A0A8J3RND1"/>
<evidence type="ECO:0000256" key="12">
    <source>
        <dbReference type="ARBA" id="ARBA00023122"/>
    </source>
</evidence>
<keyword evidence="4 14" id="KW-0645">Protease</keyword>
<keyword evidence="8 14" id="KW-0378">Hydrolase</keyword>
<dbReference type="InterPro" id="IPR000644">
    <property type="entry name" value="CBS_dom"/>
</dbReference>
<feature type="transmembrane region" description="Helical" evidence="14">
    <location>
        <begin position="21"/>
        <end position="43"/>
    </location>
</feature>
<evidence type="ECO:0000256" key="6">
    <source>
        <dbReference type="ARBA" id="ARBA00022723"/>
    </source>
</evidence>
<dbReference type="GO" id="GO:0008237">
    <property type="term" value="F:metallopeptidase activity"/>
    <property type="evidence" value="ECO:0007669"/>
    <property type="project" value="UniProtKB-UniRule"/>
</dbReference>
<dbReference type="GO" id="GO:0046872">
    <property type="term" value="F:metal ion binding"/>
    <property type="evidence" value="ECO:0007669"/>
    <property type="project" value="UniProtKB-UniRule"/>
</dbReference>
<comment type="cofactor">
    <cofactor evidence="14 16">
        <name>Zn(2+)</name>
        <dbReference type="ChEBI" id="CHEBI:29105"/>
    </cofactor>
    <text evidence="14 16">Binds 1 zinc ion per subunit.</text>
</comment>
<evidence type="ECO:0000256" key="8">
    <source>
        <dbReference type="ARBA" id="ARBA00022801"/>
    </source>
</evidence>
<evidence type="ECO:0000256" key="11">
    <source>
        <dbReference type="ARBA" id="ARBA00023049"/>
    </source>
</evidence>
<keyword evidence="20" id="KW-1185">Reference proteome</keyword>
<keyword evidence="11 14" id="KW-0482">Metalloprotease</keyword>
<keyword evidence="12" id="KW-0129">CBS domain</keyword>
<evidence type="ECO:0000256" key="16">
    <source>
        <dbReference type="PIRSR" id="PIRSR006404-2"/>
    </source>
</evidence>
<organism evidence="19 20">
    <name type="scientific">Planobispora longispora</name>
    <dbReference type="NCBI Taxonomy" id="28887"/>
    <lineage>
        <taxon>Bacteria</taxon>
        <taxon>Bacillati</taxon>
        <taxon>Actinomycetota</taxon>
        <taxon>Actinomycetes</taxon>
        <taxon>Streptosporangiales</taxon>
        <taxon>Streptosporangiaceae</taxon>
        <taxon>Planobispora</taxon>
    </lineage>
</organism>
<evidence type="ECO:0000256" key="7">
    <source>
        <dbReference type="ARBA" id="ARBA00022737"/>
    </source>
</evidence>
<keyword evidence="9 14" id="KW-0862">Zinc</keyword>
<feature type="transmembrane region" description="Helical" evidence="14">
    <location>
        <begin position="55"/>
        <end position="81"/>
    </location>
</feature>
<feature type="binding site" evidence="16">
    <location>
        <position position="170"/>
    </location>
    <ligand>
        <name>Zn(2+)</name>
        <dbReference type="ChEBI" id="CHEBI:29105"/>
        <note>catalytic</note>
    </ligand>
</feature>
<dbReference type="EMBL" id="BOOH01000023">
    <property type="protein sequence ID" value="GIH76932.1"/>
    <property type="molecule type" value="Genomic_DNA"/>
</dbReference>
<keyword evidence="5 14" id="KW-0812">Transmembrane</keyword>
<comment type="subcellular location">
    <subcellularLocation>
        <location evidence="1 14">Cell membrane</location>
        <topology evidence="1 14">Multi-pass membrane protein</topology>
    </subcellularLocation>
</comment>
<reference evidence="19 20" key="1">
    <citation type="submission" date="2021-01" db="EMBL/GenBank/DDBJ databases">
        <title>Whole genome shotgun sequence of Planobispora longispora NBRC 13918.</title>
        <authorList>
            <person name="Komaki H."/>
            <person name="Tamura T."/>
        </authorList>
    </citation>
    <scope>NUCLEOTIDE SEQUENCE [LARGE SCALE GENOMIC DNA]</scope>
    <source>
        <strain evidence="19 20">NBRC 13918</strain>
    </source>
</reference>
<dbReference type="SUPFAM" id="SSF54631">
    <property type="entry name" value="CBS-domain pair"/>
    <property type="match status" value="1"/>
</dbReference>
<evidence type="ECO:0000256" key="10">
    <source>
        <dbReference type="ARBA" id="ARBA00022989"/>
    </source>
</evidence>
<dbReference type="GO" id="GO:0006508">
    <property type="term" value="P:proteolysis"/>
    <property type="evidence" value="ECO:0007669"/>
    <property type="project" value="UniProtKB-KW"/>
</dbReference>
<sequence>MSSESPRRDNPGLRMGRPFGIPVYVSPTWFIVAAFITFSFQPVMQSRLPHLSTEVSYLVALAFAVLLYASVLLHELAHCLVAKMYGLPVRRITLYLLGGVSEIEREPETPGREFMVAFAGPLLSLGLAGAGYATALFLDPQTVVGVLTFQLWAANLIVGIFNLLPGLPLDGGRMLRAGVWKITRSSGSGTIAAAWTGRGLAVLLVAWPLVLALVSGQEPNLGMPLIWSVLLASFIWFGATQALRTARMRARIPQVDARALARRAIVVTADVPLAEALRRKAEAEAGAMVVVDHEGRPTGIVNEVAVEATPEGRRPWVAVGSLARSLEPSLVLAADLRGEPLIDAMREAPAGEYLLVERGGEIFGVLSTADVNRLFTGV</sequence>
<dbReference type="GO" id="GO:0005886">
    <property type="term" value="C:plasma membrane"/>
    <property type="evidence" value="ECO:0007669"/>
    <property type="project" value="UniProtKB-SubCell"/>
</dbReference>
<dbReference type="CDD" id="cd06164">
    <property type="entry name" value="S2P-M50_SpoIVFB_CBS"/>
    <property type="match status" value="1"/>
</dbReference>
<keyword evidence="13 14" id="KW-0472">Membrane</keyword>
<feature type="transmembrane region" description="Helical" evidence="14">
    <location>
        <begin position="190"/>
        <end position="213"/>
    </location>
</feature>
<keyword evidence="10 14" id="KW-1133">Transmembrane helix</keyword>
<feature type="domain" description="Peptidase M50" evidence="18">
    <location>
        <begin position="146"/>
        <end position="205"/>
    </location>
</feature>
<dbReference type="PANTHER" id="PTHR39188:SF3">
    <property type="entry name" value="STAGE IV SPORULATION PROTEIN FB"/>
    <property type="match status" value="1"/>
</dbReference>
<dbReference type="InterPro" id="IPR046342">
    <property type="entry name" value="CBS_dom_sf"/>
</dbReference>
<dbReference type="Pfam" id="PF02163">
    <property type="entry name" value="Peptidase_M50"/>
    <property type="match status" value="2"/>
</dbReference>
<feature type="binding site" evidence="16">
    <location>
        <position position="74"/>
    </location>
    <ligand>
        <name>Zn(2+)</name>
        <dbReference type="ChEBI" id="CHEBI:29105"/>
        <note>catalytic</note>
    </ligand>
</feature>
<evidence type="ECO:0000256" key="4">
    <source>
        <dbReference type="ARBA" id="ARBA00022670"/>
    </source>
</evidence>
<keyword evidence="3 14" id="KW-1003">Cell membrane</keyword>
<feature type="domain" description="Peptidase M50" evidence="18">
    <location>
        <begin position="62"/>
        <end position="143"/>
    </location>
</feature>